<evidence type="ECO:0000313" key="1">
    <source>
        <dbReference type="EMBL" id="CAA0097924.1"/>
    </source>
</evidence>
<proteinExistence type="predicted"/>
<accession>A0A5S9P3N4</accession>
<evidence type="ECO:0000313" key="2">
    <source>
        <dbReference type="EMBL" id="CAA0122984.1"/>
    </source>
</evidence>
<dbReference type="EMBL" id="CACSIO010000045">
    <property type="protein sequence ID" value="CAA0122984.1"/>
    <property type="molecule type" value="Genomic_DNA"/>
</dbReference>
<evidence type="ECO:0000313" key="3">
    <source>
        <dbReference type="Proteomes" id="UP000441399"/>
    </source>
</evidence>
<dbReference type="Proteomes" id="UP000441399">
    <property type="component" value="Unassembled WGS sequence"/>
</dbReference>
<dbReference type="AlphaFoldDB" id="A0A5S9P3N4"/>
<reference evidence="1 3" key="1">
    <citation type="submission" date="2019-11" db="EMBL/GenBank/DDBJ databases">
        <authorList>
            <person name="Holert J."/>
        </authorList>
    </citation>
    <scope>NUCLEOTIDE SEQUENCE [LARGE SCALE GENOMIC DNA]</scope>
    <source>
        <strain evidence="1">SB11_3</strain>
    </source>
</reference>
<keyword evidence="3" id="KW-1185">Reference proteome</keyword>
<evidence type="ECO:0008006" key="4">
    <source>
        <dbReference type="Google" id="ProtNLM"/>
    </source>
</evidence>
<dbReference type="OrthoDB" id="257964at2"/>
<dbReference type="InterPro" id="IPR017647">
    <property type="entry name" value="Dnd_assoc_3"/>
</dbReference>
<dbReference type="EMBL" id="CACSIO010000004">
    <property type="protein sequence ID" value="CAA0097924.1"/>
    <property type="molecule type" value="Genomic_DNA"/>
</dbReference>
<sequence length="533" mass="62222">MERLKELLAPLARHSAQAVSTLKNSPNDTIKQYLYIQTRIEQDFLEAINSCDSTKSIIFLCGSSGDGKSEILVQSYDNYHNHFIFHLDATHSFQPDLSAIQTLDRQFSTHKSEGKPIIVGINIGMLGNYAEEGAEEHQDIIQSIKIFLKGSKKGLPAHHIFLNFEDYPKFKPKEERVTADFIEKLLVKLTKTTNDNAFYQAWLKEKDQYAQMLHANYEILQMPEVQKVIIENLLKVHLKYDQFLTARTLLDFIYSALTGPGYLFDNIFTNTATELACALAHFDPCTIRSKDIDIFLIQQSMEVKDEKFDKFKEDIHHLVNEDNMEAGSWIRCFYLLQNKSIGNNYHQQFKSSFTQELYQKYVEIWRIHDQFDGKDKHHRDTLREFYQKELLEAIFRFANRLAPELGQKQWYLADYNGYCLSTRAVIKDNLKSLPDNRSKRLGYFNAMLMLNSKPLEQPLQISANFLELVMKINSGYRPNKHDKNNIVILEEFIDQVTALLRNSDKLKIHTSEQQWVLSNDEDYDEITVEEEEY</sequence>
<protein>
    <recommendedName>
        <fullName evidence="4">DNA phosphorothioation-dependent restriction protein DptF</fullName>
    </recommendedName>
</protein>
<organism evidence="1 3">
    <name type="scientific">BD1-7 clade bacterium</name>
    <dbReference type="NCBI Taxonomy" id="2029982"/>
    <lineage>
        <taxon>Bacteria</taxon>
        <taxon>Pseudomonadati</taxon>
        <taxon>Pseudomonadota</taxon>
        <taxon>Gammaproteobacteria</taxon>
        <taxon>Cellvibrionales</taxon>
        <taxon>Spongiibacteraceae</taxon>
        <taxon>BD1-7 clade</taxon>
    </lineage>
</organism>
<name>A0A5S9P3N4_9GAMM</name>
<dbReference type="NCBIfam" id="TIGR03238">
    <property type="entry name" value="dnd_assoc_3"/>
    <property type="match status" value="1"/>
</dbReference>
<gene>
    <name evidence="2" type="ORF">OPDIPICF_02743</name>
    <name evidence="1" type="ORF">OPDIPICF_04163</name>
</gene>